<evidence type="ECO:0000259" key="5">
    <source>
        <dbReference type="Pfam" id="PF25390"/>
    </source>
</evidence>
<dbReference type="SUPFAM" id="SSF50985">
    <property type="entry name" value="RCC1/BLIP-II"/>
    <property type="match status" value="1"/>
</dbReference>
<dbReference type="PRINTS" id="PR00633">
    <property type="entry name" value="RCCNDNSATION"/>
</dbReference>
<dbReference type="Proteomes" id="UP000077266">
    <property type="component" value="Unassembled WGS sequence"/>
</dbReference>
<feature type="compositionally biased region" description="Low complexity" evidence="4">
    <location>
        <begin position="1"/>
        <end position="12"/>
    </location>
</feature>
<dbReference type="EMBL" id="KV425964">
    <property type="protein sequence ID" value="KZV95015.1"/>
    <property type="molecule type" value="Genomic_DNA"/>
</dbReference>
<evidence type="ECO:0000256" key="1">
    <source>
        <dbReference type="ARBA" id="ARBA00022658"/>
    </source>
</evidence>
<dbReference type="InterPro" id="IPR000408">
    <property type="entry name" value="Reg_chr_condens"/>
</dbReference>
<proteinExistence type="predicted"/>
<dbReference type="InParanoid" id="A0A165JLC2"/>
<protein>
    <submittedName>
        <fullName evidence="6">RCC1/BLIP-II protein</fullName>
    </submittedName>
</protein>
<dbReference type="InterPro" id="IPR009091">
    <property type="entry name" value="RCC1/BLIP-II"/>
</dbReference>
<feature type="repeat" description="RCC1" evidence="3">
    <location>
        <begin position="103"/>
        <end position="167"/>
    </location>
</feature>
<keyword evidence="1" id="KW-0344">Guanine-nucleotide releasing factor</keyword>
<keyword evidence="2" id="KW-0677">Repeat</keyword>
<evidence type="ECO:0000256" key="2">
    <source>
        <dbReference type="ARBA" id="ARBA00022737"/>
    </source>
</evidence>
<dbReference type="OrthoDB" id="61110at2759"/>
<feature type="region of interest" description="Disordered" evidence="4">
    <location>
        <begin position="1"/>
        <end position="75"/>
    </location>
</feature>
<dbReference type="InterPro" id="IPR058923">
    <property type="entry name" value="RCC1-like_dom"/>
</dbReference>
<accession>A0A165JLC2</accession>
<dbReference type="Gene3D" id="2.130.10.30">
    <property type="entry name" value="Regulator of chromosome condensation 1/beta-lactamase-inhibitor protein II"/>
    <property type="match status" value="1"/>
</dbReference>
<name>A0A165JLC2_EXIGL</name>
<dbReference type="STRING" id="1314781.A0A165JLC2"/>
<feature type="repeat" description="RCC1" evidence="3">
    <location>
        <begin position="516"/>
        <end position="571"/>
    </location>
</feature>
<dbReference type="AlphaFoldDB" id="A0A165JLC2"/>
<dbReference type="Pfam" id="PF25390">
    <property type="entry name" value="WD40_RLD"/>
    <property type="match status" value="1"/>
</dbReference>
<dbReference type="GO" id="GO:0005085">
    <property type="term" value="F:guanyl-nucleotide exchange factor activity"/>
    <property type="evidence" value="ECO:0007669"/>
    <property type="project" value="TreeGrafter"/>
</dbReference>
<evidence type="ECO:0000256" key="3">
    <source>
        <dbReference type="PROSITE-ProRule" id="PRU00235"/>
    </source>
</evidence>
<feature type="compositionally biased region" description="Basic and acidic residues" evidence="4">
    <location>
        <begin position="38"/>
        <end position="51"/>
    </location>
</feature>
<dbReference type="PROSITE" id="PS50012">
    <property type="entry name" value="RCC1_3"/>
    <property type="match status" value="6"/>
</dbReference>
<dbReference type="PROSITE" id="PS00626">
    <property type="entry name" value="RCC1_2"/>
    <property type="match status" value="1"/>
</dbReference>
<sequence>MPSRTTTQTQTRTSRRVSTRNQSVPPGHVAASAGTKRKAADATDSEGEKPAAKRGKRAQSAAPVPSKSRSVRSNLNGAAGAAAVARTALNKLPLPASHPRPSRRLLIFGSGDMGQLGLGTETLDEITRPRIHAWFEENVEKGTLGGDGAGVEAAWAGGMHSLVIDEAGKVWSWGINDNAALGRPTVDVPLPDKEGGIYEQEVLETQPMVVQSLHDAGFRAIQVAAGDSISVALSDKGDLRAWGSFRSSDGLLGFSSSETASKTQFEPMEIPGLNKYQFVSVACGADHVMALTTTGHVWVWGNGQQAQLGRRIIERRKLNALVPERLALRKIVLIGSGMYHSFAQDANGVVYAWGLNSLRQTGIDPADGGDDDIIWSPTEVAALNPKNLGGGRRVVQISGGEHHSLFLLSDGSVMGCGRTDDGQVGLSADHPIMRDLAERKAERAKLLAEDPTKELAVVEELVPVPTLIRFPPPPSVDDAKPALPPYSADDEGKAPANPIAQVSAGTRHNLAVSRSGHAYSWGTGENSQLGLGPDVATQLTPIRIANKALDSGFKVEFASSGGQHCILLAVKPA</sequence>
<feature type="repeat" description="RCC1" evidence="3">
    <location>
        <begin position="237"/>
        <end position="294"/>
    </location>
</feature>
<dbReference type="PANTHER" id="PTHR45982:SF1">
    <property type="entry name" value="REGULATOR OF CHROMOSOME CONDENSATION"/>
    <property type="match status" value="1"/>
</dbReference>
<dbReference type="GO" id="GO:0005737">
    <property type="term" value="C:cytoplasm"/>
    <property type="evidence" value="ECO:0007669"/>
    <property type="project" value="TreeGrafter"/>
</dbReference>
<organism evidence="6 7">
    <name type="scientific">Exidia glandulosa HHB12029</name>
    <dbReference type="NCBI Taxonomy" id="1314781"/>
    <lineage>
        <taxon>Eukaryota</taxon>
        <taxon>Fungi</taxon>
        <taxon>Dikarya</taxon>
        <taxon>Basidiomycota</taxon>
        <taxon>Agaricomycotina</taxon>
        <taxon>Agaricomycetes</taxon>
        <taxon>Auriculariales</taxon>
        <taxon>Exidiaceae</taxon>
        <taxon>Exidia</taxon>
    </lineage>
</organism>
<feature type="repeat" description="RCC1" evidence="3">
    <location>
        <begin position="348"/>
        <end position="410"/>
    </location>
</feature>
<evidence type="ECO:0000256" key="4">
    <source>
        <dbReference type="SAM" id="MobiDB-lite"/>
    </source>
</evidence>
<feature type="repeat" description="RCC1" evidence="3">
    <location>
        <begin position="295"/>
        <end position="347"/>
    </location>
</feature>
<dbReference type="InterPro" id="IPR051553">
    <property type="entry name" value="Ran_GTPase-activating"/>
</dbReference>
<keyword evidence="7" id="KW-1185">Reference proteome</keyword>
<feature type="repeat" description="RCC1" evidence="3">
    <location>
        <begin position="168"/>
        <end position="236"/>
    </location>
</feature>
<reference evidence="6 7" key="1">
    <citation type="journal article" date="2016" name="Mol. Biol. Evol.">
        <title>Comparative Genomics of Early-Diverging Mushroom-Forming Fungi Provides Insights into the Origins of Lignocellulose Decay Capabilities.</title>
        <authorList>
            <person name="Nagy L.G."/>
            <person name="Riley R."/>
            <person name="Tritt A."/>
            <person name="Adam C."/>
            <person name="Daum C."/>
            <person name="Floudas D."/>
            <person name="Sun H."/>
            <person name="Yadav J.S."/>
            <person name="Pangilinan J."/>
            <person name="Larsson K.H."/>
            <person name="Matsuura K."/>
            <person name="Barry K."/>
            <person name="Labutti K."/>
            <person name="Kuo R."/>
            <person name="Ohm R.A."/>
            <person name="Bhattacharya S.S."/>
            <person name="Shirouzu T."/>
            <person name="Yoshinaga Y."/>
            <person name="Martin F.M."/>
            <person name="Grigoriev I.V."/>
            <person name="Hibbett D.S."/>
        </authorList>
    </citation>
    <scope>NUCLEOTIDE SEQUENCE [LARGE SCALE GENOMIC DNA]</scope>
    <source>
        <strain evidence="6 7">HHB12029</strain>
    </source>
</reference>
<dbReference type="PROSITE" id="PS00625">
    <property type="entry name" value="RCC1_1"/>
    <property type="match status" value="1"/>
</dbReference>
<dbReference type="PANTHER" id="PTHR45982">
    <property type="entry name" value="REGULATOR OF CHROMOSOME CONDENSATION"/>
    <property type="match status" value="1"/>
</dbReference>
<evidence type="ECO:0000313" key="7">
    <source>
        <dbReference type="Proteomes" id="UP000077266"/>
    </source>
</evidence>
<gene>
    <name evidence="6" type="ORF">EXIGLDRAFT_748338</name>
</gene>
<evidence type="ECO:0000313" key="6">
    <source>
        <dbReference type="EMBL" id="KZV95015.1"/>
    </source>
</evidence>
<dbReference type="FunCoup" id="A0A165JLC2">
    <property type="interactions" value="912"/>
</dbReference>
<feature type="domain" description="RCC1-like" evidence="5">
    <location>
        <begin position="105"/>
        <end position="566"/>
    </location>
</feature>